<feature type="compositionally biased region" description="Basic residues" evidence="1">
    <location>
        <begin position="180"/>
        <end position="193"/>
    </location>
</feature>
<name>A0ABR3IK47_LOXSC</name>
<comment type="caution">
    <text evidence="2">The sequence shown here is derived from an EMBL/GenBank/DDBJ whole genome shotgun (WGS) entry which is preliminary data.</text>
</comment>
<gene>
    <name evidence="2" type="ORF">ABMA27_006703</name>
</gene>
<evidence type="ECO:0000313" key="2">
    <source>
        <dbReference type="EMBL" id="KAL0901450.1"/>
    </source>
</evidence>
<accession>A0ABR3IK47</accession>
<dbReference type="Proteomes" id="UP001549920">
    <property type="component" value="Unassembled WGS sequence"/>
</dbReference>
<organism evidence="2 3">
    <name type="scientific">Loxostege sticticalis</name>
    <name type="common">Beet webworm moth</name>
    <dbReference type="NCBI Taxonomy" id="481309"/>
    <lineage>
        <taxon>Eukaryota</taxon>
        <taxon>Metazoa</taxon>
        <taxon>Ecdysozoa</taxon>
        <taxon>Arthropoda</taxon>
        <taxon>Hexapoda</taxon>
        <taxon>Insecta</taxon>
        <taxon>Pterygota</taxon>
        <taxon>Neoptera</taxon>
        <taxon>Endopterygota</taxon>
        <taxon>Lepidoptera</taxon>
        <taxon>Glossata</taxon>
        <taxon>Ditrysia</taxon>
        <taxon>Pyraloidea</taxon>
        <taxon>Crambidae</taxon>
        <taxon>Pyraustinae</taxon>
        <taxon>Loxostege</taxon>
    </lineage>
</organism>
<protein>
    <submittedName>
        <fullName evidence="2">Uncharacterized protein</fullName>
    </submittedName>
</protein>
<sequence>MMSQQRSRKAGGATVEPARGRQSVVKASGDSMSANVQNKQPHVRSTSKSKLPKSLRYDLENALVGLCDVWFEEIKPHLVRNNIKVHVHGGAGPASGDHQRLPPGAPGCAHLDPGAAPDLCQRVTASYADCYSTQPTASKARCRRPPAAPCRPACLPPVTSPSKLRASLLNPCQNCETKIPRKPLARRPSRLRPHPQPQPPPQRLRNWRTPRLCRTFSIITPRGNISEQTRRTQTAGPEISRRNQYKRQPKQKDKSTQTPMSWKPEPLPDWQEYLWRQELLMQELKATTPSCLRCPATTTLCPSHRKSPPPIVPLFQEDLSNIIADKNDKQLRLLFESPTRNDNPSSLNLGLAPARQRKRRDPWRCGARAGESTASPHPLPPNPQRIFKKPQKFRYFLFTFCS</sequence>
<proteinExistence type="predicted"/>
<evidence type="ECO:0000256" key="1">
    <source>
        <dbReference type="SAM" id="MobiDB-lite"/>
    </source>
</evidence>
<feature type="compositionally biased region" description="Polar residues" evidence="1">
    <location>
        <begin position="223"/>
        <end position="235"/>
    </location>
</feature>
<dbReference type="EMBL" id="JBEUOH010000002">
    <property type="protein sequence ID" value="KAL0901450.1"/>
    <property type="molecule type" value="Genomic_DNA"/>
</dbReference>
<feature type="region of interest" description="Disordered" evidence="1">
    <location>
        <begin position="179"/>
        <end position="207"/>
    </location>
</feature>
<evidence type="ECO:0000313" key="3">
    <source>
        <dbReference type="Proteomes" id="UP001549920"/>
    </source>
</evidence>
<keyword evidence="3" id="KW-1185">Reference proteome</keyword>
<feature type="compositionally biased region" description="Basic residues" evidence="1">
    <location>
        <begin position="41"/>
        <end position="51"/>
    </location>
</feature>
<feature type="compositionally biased region" description="Polar residues" evidence="1">
    <location>
        <begin position="30"/>
        <end position="40"/>
    </location>
</feature>
<feature type="region of interest" description="Disordered" evidence="1">
    <location>
        <begin position="219"/>
        <end position="264"/>
    </location>
</feature>
<feature type="region of interest" description="Disordered" evidence="1">
    <location>
        <begin position="337"/>
        <end position="385"/>
    </location>
</feature>
<feature type="compositionally biased region" description="Polar residues" evidence="1">
    <location>
        <begin position="338"/>
        <end position="348"/>
    </location>
</feature>
<reference evidence="2 3" key="1">
    <citation type="submission" date="2024-06" db="EMBL/GenBank/DDBJ databases">
        <title>A chromosome-level genome assembly of beet webworm, Loxostege sticticalis.</title>
        <authorList>
            <person name="Zhang Y."/>
        </authorList>
    </citation>
    <scope>NUCLEOTIDE SEQUENCE [LARGE SCALE GENOMIC DNA]</scope>
    <source>
        <strain evidence="2">AQ026</strain>
        <tissue evidence="2">Whole body</tissue>
    </source>
</reference>
<feature type="region of interest" description="Disordered" evidence="1">
    <location>
        <begin position="1"/>
        <end position="51"/>
    </location>
</feature>